<feature type="compositionally biased region" description="Acidic residues" evidence="2">
    <location>
        <begin position="1165"/>
        <end position="1178"/>
    </location>
</feature>
<feature type="compositionally biased region" description="Polar residues" evidence="2">
    <location>
        <begin position="1062"/>
        <end position="1079"/>
    </location>
</feature>
<feature type="region of interest" description="Disordered" evidence="2">
    <location>
        <begin position="424"/>
        <end position="451"/>
    </location>
</feature>
<feature type="compositionally biased region" description="Polar residues" evidence="2">
    <location>
        <begin position="425"/>
        <end position="445"/>
    </location>
</feature>
<accession>A0A7T8KB02</accession>
<reference evidence="5" key="1">
    <citation type="submission" date="2021-01" db="EMBL/GenBank/DDBJ databases">
        <title>Caligus Genome Assembly.</title>
        <authorList>
            <person name="Gallardo-Escarate C."/>
        </authorList>
    </citation>
    <scope>NUCLEOTIDE SEQUENCE [LARGE SCALE GENOMIC DNA]</scope>
</reference>
<feature type="region of interest" description="Disordered" evidence="2">
    <location>
        <begin position="468"/>
        <end position="493"/>
    </location>
</feature>
<feature type="domain" description="DUF4758" evidence="3">
    <location>
        <begin position="507"/>
        <end position="561"/>
    </location>
</feature>
<dbReference type="EMBL" id="CP045892">
    <property type="protein sequence ID" value="QQP52166.1"/>
    <property type="molecule type" value="Genomic_DNA"/>
</dbReference>
<dbReference type="OrthoDB" id="10040649at2759"/>
<evidence type="ECO:0000313" key="4">
    <source>
        <dbReference type="EMBL" id="QQP52166.1"/>
    </source>
</evidence>
<feature type="region of interest" description="Disordered" evidence="2">
    <location>
        <begin position="686"/>
        <end position="716"/>
    </location>
</feature>
<feature type="region of interest" description="Disordered" evidence="2">
    <location>
        <begin position="854"/>
        <end position="919"/>
    </location>
</feature>
<evidence type="ECO:0000259" key="3">
    <source>
        <dbReference type="Pfam" id="PF15950"/>
    </source>
</evidence>
<feature type="compositionally biased region" description="Basic and acidic residues" evidence="2">
    <location>
        <begin position="1088"/>
        <end position="1100"/>
    </location>
</feature>
<dbReference type="Pfam" id="PF15950">
    <property type="entry name" value="DUF4758"/>
    <property type="match status" value="3"/>
</dbReference>
<evidence type="ECO:0000313" key="5">
    <source>
        <dbReference type="Proteomes" id="UP000595437"/>
    </source>
</evidence>
<feature type="region of interest" description="Disordered" evidence="2">
    <location>
        <begin position="958"/>
        <end position="985"/>
    </location>
</feature>
<keyword evidence="1" id="KW-0175">Coiled coil</keyword>
<sequence length="1712" mass="190626">MKNVPKSGNYSHRLPLPLSDKNYTLTINVILLNSDATTTLFVEATRNGKNPIGLLTSTADTFINDGTTTEYMTQHRGTYIDEKYAKIESTSTREYYYVKGTQGAVGLVSASSNFEVHSGKTTEVTVQEYRTYIDGNYAHLVSSKLNIYSDPSSFISATPVYRPDLLSSSNTLFPREYYDIDPSKPKGIPTRTIGEYPIKKELVEENVIEQNHAELNADLNAIRPRSIENGEIRADSVVYSDPTIPTFTVSGDGELDIPVIEDVSPLENEVEPENHLRGEHSVVKPSKTILDSVTYIGFVDFTTTIDDTVVIFKPKKTYNTVSKSLIMHKIVPTQSVSLDRQPIPRKEAIIVDQKIIEHEVLPNQIFPNHAQSSIVPTPSLGSSIPERHRTSEPEVVPSSPVSIPKITSGINPLKKLLESRRNKFNKLNPTSQKSQRISSTSLPETSDSEEEIIKEEKKITVNKETPKLFNTNSRPKINLRPGAKASGPPSISSSIDTESNVELVYKTLYTTYTYFTTFFRASTTRIKSREDIVSNVVTLTNILKPSDLESLKKSCEIDSTCVFATTDPAKKSKGFIGRPNKSIRASNARHIESSPINQSVEEEEGSLLKTFYTTYTYFTTLFLDGTSSISTRTEVYSNIKSSGVPIDSLNKEPSRSPTSVINFQSTASKVLDDAEFTSSSRKLEYSSIERGRTTTESPEEETESTISSTSSEDLTTVQISPSATLKGQSEEEIVTNSQVEEVALSPTPDLESAKSVPEASTSIEPVVKTYFTTFTYFTTLFRNGTSTVTSNLETITNVGTSSPSLSSSFTPSVTFFTTFTYWTTLIDGDNTITSSSEETRTDILPASVTQDIVPPQEKVLFTARPDSPSVDSSQEKKEEDSDKESTGKKNTKSNRTFTPAIRPNFIRPRGRPASRLRDPPSRTTVAIITRSDVTPTLIATPVTSPIQPTPTFEEELKSVSISSEEEVTDDGEELESSTTESTTKANSLIRPTILSGIRLRRPNPFKDRLRERQRQHLKKIRGNIPRFQNNRQEVEEEEEIDDDEDLEPQTTPASGNRRRNRPSFTRNTPRFSFPRTSNGRAPIFVSSRTERFDRRKNEKESESEETFEVTETTPSFTTERSQSTVPNHISKLRERARARINSLFSRRSRPSNRFNIFSSRNKAEDGEDLEESPVDDEGGAPLSRKKRQVNPEFGSRTRNRQTFVLRRRQRNKPVNPNDDALSPQHSSYKNSLPDTSSPSSSLSKKTQISDNSYYDFYSSNFNKDPATATSSNINSSSNTSKRQVRQQSAGGFKPRSGSRFTSRARQRLRSRTNNNSTNERFKSSRFGSSSSSSSSSSSFRNEPKKAFRDRFRPKTRGGFRRTTPRPFKNNFEYDYDDVPELQSSQQQNSVPDFITVTHFIPLQTTIPVKERGVNTFRDILTTSPSLEVIAANSLKSTEVNNSPVIYANAITNTPNPGVKEITYQALRATETTQVIFTPTRIRGIRTSFSHVLPTTIYNIQPVSTKIVDQVNQNDLLSTLLIQLLGGAVNKSPGPLALAGQQPQVANLLGGGNGALNTRYVTHTSTYVTTISTLDSTIVTITLRGREVKTTLVESQTEVVTATELSTETIIKPTPAGPSWRPQQPPGLGLPDLKQQLLAAQLQQQLFTQQKQLQAQQEALLKEKLALEQLRNKVGNSKDDKLVMAASSRNEDQVQKIVRVEVNSKVEVNAASS</sequence>
<dbReference type="PANTHER" id="PTHR39072:SF2">
    <property type="match status" value="1"/>
</dbReference>
<feature type="compositionally biased region" description="Low complexity" evidence="2">
    <location>
        <begin position="1311"/>
        <end position="1340"/>
    </location>
</feature>
<dbReference type="Proteomes" id="UP000595437">
    <property type="component" value="Chromosome 3"/>
</dbReference>
<feature type="compositionally biased region" description="Acidic residues" evidence="2">
    <location>
        <begin position="963"/>
        <end position="975"/>
    </location>
</feature>
<feature type="region of interest" description="Disordered" evidence="2">
    <location>
        <begin position="381"/>
        <end position="403"/>
    </location>
</feature>
<feature type="compositionally biased region" description="Basic residues" evidence="2">
    <location>
        <begin position="1353"/>
        <end position="1363"/>
    </location>
</feature>
<name>A0A7T8KB02_CALRO</name>
<feature type="compositionally biased region" description="Basic and acidic residues" evidence="2">
    <location>
        <begin position="1341"/>
        <end position="1352"/>
    </location>
</feature>
<feature type="compositionally biased region" description="Low complexity" evidence="2">
    <location>
        <begin position="1231"/>
        <end position="1247"/>
    </location>
</feature>
<proteinExistence type="predicted"/>
<organism evidence="4 5">
    <name type="scientific">Caligus rogercresseyi</name>
    <name type="common">Sea louse</name>
    <dbReference type="NCBI Taxonomy" id="217165"/>
    <lineage>
        <taxon>Eukaryota</taxon>
        <taxon>Metazoa</taxon>
        <taxon>Ecdysozoa</taxon>
        <taxon>Arthropoda</taxon>
        <taxon>Crustacea</taxon>
        <taxon>Multicrustacea</taxon>
        <taxon>Hexanauplia</taxon>
        <taxon>Copepoda</taxon>
        <taxon>Siphonostomatoida</taxon>
        <taxon>Caligidae</taxon>
        <taxon>Caligus</taxon>
    </lineage>
</organism>
<feature type="compositionally biased region" description="Low complexity" evidence="2">
    <location>
        <begin position="393"/>
        <end position="402"/>
    </location>
</feature>
<feature type="compositionally biased region" description="Acidic residues" evidence="2">
    <location>
        <begin position="1034"/>
        <end position="1047"/>
    </location>
</feature>
<keyword evidence="5" id="KW-1185">Reference proteome</keyword>
<feature type="coiled-coil region" evidence="1">
    <location>
        <begin position="1638"/>
        <end position="1672"/>
    </location>
</feature>
<feature type="region of interest" description="Disordered" evidence="2">
    <location>
        <begin position="1266"/>
        <end position="1370"/>
    </location>
</feature>
<feature type="compositionally biased region" description="Basic and acidic residues" evidence="2">
    <location>
        <begin position="873"/>
        <end position="887"/>
    </location>
</feature>
<dbReference type="InterPro" id="IPR031866">
    <property type="entry name" value="DUF4758"/>
</dbReference>
<feature type="domain" description="DUF4758" evidence="3">
    <location>
        <begin position="45"/>
        <end position="91"/>
    </location>
</feature>
<gene>
    <name evidence="4" type="ORF">FKW44_004217</name>
</gene>
<feature type="compositionally biased region" description="Low complexity" evidence="2">
    <location>
        <begin position="1109"/>
        <end position="1119"/>
    </location>
</feature>
<protein>
    <recommendedName>
        <fullName evidence="3">DUF4758 domain-containing protein</fullName>
    </recommendedName>
</protein>
<dbReference type="PANTHER" id="PTHR39072">
    <property type="entry name" value="RE48511P"/>
    <property type="match status" value="1"/>
</dbReference>
<feature type="domain" description="DUF4758" evidence="3">
    <location>
        <begin position="814"/>
        <end position="890"/>
    </location>
</feature>
<feature type="compositionally biased region" description="Low complexity" evidence="2">
    <location>
        <begin position="1266"/>
        <end position="1280"/>
    </location>
</feature>
<feature type="region of interest" description="Disordered" evidence="2">
    <location>
        <begin position="1155"/>
        <end position="1247"/>
    </location>
</feature>
<evidence type="ECO:0000256" key="2">
    <source>
        <dbReference type="SAM" id="MobiDB-lite"/>
    </source>
</evidence>
<evidence type="ECO:0000256" key="1">
    <source>
        <dbReference type="SAM" id="Coils"/>
    </source>
</evidence>
<feature type="region of interest" description="Disordered" evidence="2">
    <location>
        <begin position="1018"/>
        <end position="1127"/>
    </location>
</feature>